<feature type="transmembrane region" description="Helical" evidence="6">
    <location>
        <begin position="100"/>
        <end position="122"/>
    </location>
</feature>
<sequence>MAQSLNKRYLDSLHKNPLLTKCVTAAVLAVLNEVIASGVAREFKVSTVLNVKVKHTLSWKLPIFALFSAGVGAPITHYGYQWLNALFKGPLTLKQKITQIVLSMATLTPLMSTLFVAFVSLVNMTPKLQLLALGKGDELERAWTTVKSAWKKSLLSVLKSSWITGPVVIAICQKFLEPELWVGFNQLCYFVLGTGQNTMLKLRTKKQQEYLKKKEELKDEVEKLAQDNDNNGDDVLKASTTSAVEVHELDGSAESNRADEESIDEGGEVLETAIASEVDAQDDSISTEDVDSTEEGVSV</sequence>
<dbReference type="STRING" id="983966.A0A1E4S7N2"/>
<dbReference type="RefSeq" id="XP_020072431.1">
    <property type="nucleotide sequence ID" value="XM_020216204.1"/>
</dbReference>
<feature type="transmembrane region" description="Helical" evidence="6">
    <location>
        <begin position="61"/>
        <end position="80"/>
    </location>
</feature>
<gene>
    <name evidence="8" type="ORF">CYBJADRAFT_171313</name>
</gene>
<comment type="similarity">
    <text evidence="2 6">Belongs to the peroxisomal membrane protein PXMP2/4 family.</text>
</comment>
<comment type="subcellular location">
    <subcellularLocation>
        <location evidence="1">Membrane</location>
        <topology evidence="1">Multi-pass membrane protein</topology>
    </subcellularLocation>
</comment>
<dbReference type="OrthoDB" id="860at2759"/>
<feature type="compositionally biased region" description="Acidic residues" evidence="7">
    <location>
        <begin position="279"/>
        <end position="299"/>
    </location>
</feature>
<dbReference type="Pfam" id="PF04117">
    <property type="entry name" value="Mpv17_PMP22"/>
    <property type="match status" value="1"/>
</dbReference>
<feature type="compositionally biased region" description="Basic and acidic residues" evidence="7">
    <location>
        <begin position="245"/>
        <end position="260"/>
    </location>
</feature>
<evidence type="ECO:0000313" key="8">
    <source>
        <dbReference type="EMBL" id="ODV75392.1"/>
    </source>
</evidence>
<dbReference type="InterPro" id="IPR007248">
    <property type="entry name" value="Mpv17_PMP22"/>
</dbReference>
<evidence type="ECO:0000256" key="6">
    <source>
        <dbReference type="RuleBase" id="RU363053"/>
    </source>
</evidence>
<dbReference type="OMA" id="HYGYQWL"/>
<keyword evidence="4 6" id="KW-1133">Transmembrane helix</keyword>
<dbReference type="PANTHER" id="PTHR11266:SF93">
    <property type="entry name" value="INTEGRAL MEMBRANE PROTEIN 25D9-6"/>
    <property type="match status" value="1"/>
</dbReference>
<evidence type="ECO:0000256" key="1">
    <source>
        <dbReference type="ARBA" id="ARBA00004141"/>
    </source>
</evidence>
<dbReference type="Proteomes" id="UP000094389">
    <property type="component" value="Unassembled WGS sequence"/>
</dbReference>
<evidence type="ECO:0000256" key="2">
    <source>
        <dbReference type="ARBA" id="ARBA00006824"/>
    </source>
</evidence>
<reference evidence="8 9" key="1">
    <citation type="journal article" date="2016" name="Proc. Natl. Acad. Sci. U.S.A.">
        <title>Comparative genomics of biotechnologically important yeasts.</title>
        <authorList>
            <person name="Riley R."/>
            <person name="Haridas S."/>
            <person name="Wolfe K.H."/>
            <person name="Lopes M.R."/>
            <person name="Hittinger C.T."/>
            <person name="Goeker M."/>
            <person name="Salamov A.A."/>
            <person name="Wisecaver J.H."/>
            <person name="Long T.M."/>
            <person name="Calvey C.H."/>
            <person name="Aerts A.L."/>
            <person name="Barry K.W."/>
            <person name="Choi C."/>
            <person name="Clum A."/>
            <person name="Coughlan A.Y."/>
            <person name="Deshpande S."/>
            <person name="Douglass A.P."/>
            <person name="Hanson S.J."/>
            <person name="Klenk H.-P."/>
            <person name="LaButti K.M."/>
            <person name="Lapidus A."/>
            <person name="Lindquist E.A."/>
            <person name="Lipzen A.M."/>
            <person name="Meier-Kolthoff J.P."/>
            <person name="Ohm R.A."/>
            <person name="Otillar R.P."/>
            <person name="Pangilinan J.L."/>
            <person name="Peng Y."/>
            <person name="Rokas A."/>
            <person name="Rosa C.A."/>
            <person name="Scheuner C."/>
            <person name="Sibirny A.A."/>
            <person name="Slot J.C."/>
            <person name="Stielow J.B."/>
            <person name="Sun H."/>
            <person name="Kurtzman C.P."/>
            <person name="Blackwell M."/>
            <person name="Grigoriev I.V."/>
            <person name="Jeffries T.W."/>
        </authorList>
    </citation>
    <scope>NUCLEOTIDE SEQUENCE [LARGE SCALE GENOMIC DNA]</scope>
    <source>
        <strain evidence="9">ATCC 18201 / CBS 1600 / BCRC 20928 / JCM 3617 / NBRC 0987 / NRRL Y-1542</strain>
    </source>
</reference>
<organism evidence="8 9">
    <name type="scientific">Cyberlindnera jadinii (strain ATCC 18201 / CBS 1600 / BCRC 20928 / JCM 3617 / NBRC 0987 / NRRL Y-1542)</name>
    <name type="common">Torula yeast</name>
    <name type="synonym">Candida utilis</name>
    <dbReference type="NCBI Taxonomy" id="983966"/>
    <lineage>
        <taxon>Eukaryota</taxon>
        <taxon>Fungi</taxon>
        <taxon>Dikarya</taxon>
        <taxon>Ascomycota</taxon>
        <taxon>Saccharomycotina</taxon>
        <taxon>Saccharomycetes</taxon>
        <taxon>Phaffomycetales</taxon>
        <taxon>Phaffomycetaceae</taxon>
        <taxon>Cyberlindnera</taxon>
    </lineage>
</organism>
<keyword evidence="9" id="KW-1185">Reference proteome</keyword>
<keyword evidence="5 6" id="KW-0472">Membrane</keyword>
<accession>A0A1E4S7N2</accession>
<name>A0A1E4S7N2_CYBJN</name>
<protein>
    <submittedName>
        <fullName evidence="8">Uncharacterized protein</fullName>
    </submittedName>
</protein>
<evidence type="ECO:0000256" key="4">
    <source>
        <dbReference type="ARBA" id="ARBA00022989"/>
    </source>
</evidence>
<dbReference type="EMBL" id="KV453926">
    <property type="protein sequence ID" value="ODV75392.1"/>
    <property type="molecule type" value="Genomic_DNA"/>
</dbReference>
<keyword evidence="3 6" id="KW-0812">Transmembrane</keyword>
<proteinExistence type="inferred from homology"/>
<evidence type="ECO:0000313" key="9">
    <source>
        <dbReference type="Proteomes" id="UP000094389"/>
    </source>
</evidence>
<dbReference type="AlphaFoldDB" id="A0A1E4S7N2"/>
<dbReference type="GO" id="GO:0005778">
    <property type="term" value="C:peroxisomal membrane"/>
    <property type="evidence" value="ECO:0007669"/>
    <property type="project" value="TreeGrafter"/>
</dbReference>
<dbReference type="PANTHER" id="PTHR11266">
    <property type="entry name" value="PEROXISOMAL MEMBRANE PROTEIN 2, PXMP2 MPV17"/>
    <property type="match status" value="1"/>
</dbReference>
<evidence type="ECO:0000256" key="7">
    <source>
        <dbReference type="SAM" id="MobiDB-lite"/>
    </source>
</evidence>
<evidence type="ECO:0000256" key="3">
    <source>
        <dbReference type="ARBA" id="ARBA00022692"/>
    </source>
</evidence>
<dbReference type="GeneID" id="30990600"/>
<feature type="region of interest" description="Disordered" evidence="7">
    <location>
        <begin position="223"/>
        <end position="299"/>
    </location>
</feature>
<evidence type="ECO:0000256" key="5">
    <source>
        <dbReference type="ARBA" id="ARBA00023136"/>
    </source>
</evidence>